<feature type="transmembrane region" description="Helical" evidence="1">
    <location>
        <begin position="203"/>
        <end position="220"/>
    </location>
</feature>
<evidence type="ECO:0000313" key="4">
    <source>
        <dbReference type="Proteomes" id="UP000054422"/>
    </source>
</evidence>
<keyword evidence="1" id="KW-1133">Transmembrane helix</keyword>
<feature type="transmembrane region" description="Helical" evidence="1">
    <location>
        <begin position="367"/>
        <end position="386"/>
    </location>
</feature>
<keyword evidence="4" id="KW-1185">Reference proteome</keyword>
<feature type="chain" id="PRO_5001994017" evidence="2">
    <location>
        <begin position="21"/>
        <end position="391"/>
    </location>
</feature>
<keyword evidence="1" id="KW-0812">Transmembrane</keyword>
<dbReference type="OrthoDB" id="9798180at2"/>
<protein>
    <submittedName>
        <fullName evidence="3">Membrane protein</fullName>
    </submittedName>
</protein>
<dbReference type="Gene3D" id="3.40.30.10">
    <property type="entry name" value="Glutaredoxin"/>
    <property type="match status" value="1"/>
</dbReference>
<keyword evidence="1" id="KW-0472">Membrane</keyword>
<gene>
    <name evidence="3" type="ORF">EP47_03345</name>
</gene>
<feature type="signal peptide" evidence="2">
    <location>
        <begin position="1"/>
        <end position="20"/>
    </location>
</feature>
<dbReference type="STRING" id="1498499.EP47_03345"/>
<keyword evidence="2" id="KW-0732">Signal</keyword>
<evidence type="ECO:0000256" key="2">
    <source>
        <dbReference type="SAM" id="SignalP"/>
    </source>
</evidence>
<organism evidence="3 4">
    <name type="scientific">Legionella norrlandica</name>
    <dbReference type="NCBI Taxonomy" id="1498499"/>
    <lineage>
        <taxon>Bacteria</taxon>
        <taxon>Pseudomonadati</taxon>
        <taxon>Pseudomonadota</taxon>
        <taxon>Gammaproteobacteria</taxon>
        <taxon>Legionellales</taxon>
        <taxon>Legionellaceae</taxon>
        <taxon>Legionella</taxon>
    </lineage>
</organism>
<proteinExistence type="predicted"/>
<dbReference type="InterPro" id="IPR036249">
    <property type="entry name" value="Thioredoxin-like_sf"/>
</dbReference>
<dbReference type="SUPFAM" id="SSF52833">
    <property type="entry name" value="Thioredoxin-like"/>
    <property type="match status" value="1"/>
</dbReference>
<feature type="transmembrane region" description="Helical" evidence="1">
    <location>
        <begin position="340"/>
        <end position="361"/>
    </location>
</feature>
<reference evidence="3 4" key="1">
    <citation type="submission" date="2014-05" db="EMBL/GenBank/DDBJ databases">
        <authorList>
            <person name="Rizzardi K."/>
            <person name="Winiecka-Krusnell J."/>
            <person name="Ramliden M."/>
            <person name="Alm E."/>
            <person name="Andersson S."/>
            <person name="Byfors S."/>
        </authorList>
    </citation>
    <scope>NUCLEOTIDE SEQUENCE [LARGE SCALE GENOMIC DNA]</scope>
    <source>
        <strain evidence="3 4">LEGN</strain>
    </source>
</reference>
<feature type="transmembrane region" description="Helical" evidence="1">
    <location>
        <begin position="307"/>
        <end position="328"/>
    </location>
</feature>
<dbReference type="AlphaFoldDB" id="A0A0A2T8B3"/>
<name>A0A0A2T8B3_9GAMM</name>
<accession>A0A0A2T8B3</accession>
<feature type="transmembrane region" description="Helical" evidence="1">
    <location>
        <begin position="260"/>
        <end position="287"/>
    </location>
</feature>
<feature type="transmembrane region" description="Helical" evidence="1">
    <location>
        <begin position="226"/>
        <end position="248"/>
    </location>
</feature>
<dbReference type="Proteomes" id="UP000054422">
    <property type="component" value="Unassembled WGS sequence"/>
</dbReference>
<feature type="transmembrane region" description="Helical" evidence="1">
    <location>
        <begin position="168"/>
        <end position="196"/>
    </location>
</feature>
<sequence length="391" mass="45046">MKLMFRLILFFLILSSNLWATNSSPWYNEEPGKGIVIKVEMFLSSTCPHCHNADVFFKEIEAEYPWLHVERYIINKDKKALERFNYLLTELNRYDFAVPSIFFCNSRWVGYATAETTGKTLLNAIKYCRSEIEKNGKLTPATESVLNRWGNANLFESGIIGSPSAAKFIFVVALIDAIAPCSLFCIAAFFSLLFLMENRKAQWITGSVFILTVGIVHYFQQAYPDIFFRALPWFRFPAALVGLFIFYFAGRYDKNRSIQYLCVALASLLAWMVFMFQQTCLMNWSYVFEQWLNNQDIPVVQAALYQLAYQITYVLPLIMLMILYTMLIQLNFFAKFKLKLTAIGLLYILAFGLLLIVYPYAFSNVALSLFVIILLGIAGLLLSLFWKKSLS</sequence>
<comment type="caution">
    <text evidence="3">The sequence shown here is derived from an EMBL/GenBank/DDBJ whole genome shotgun (WGS) entry which is preliminary data.</text>
</comment>
<evidence type="ECO:0000313" key="3">
    <source>
        <dbReference type="EMBL" id="KGP63668.1"/>
    </source>
</evidence>
<dbReference type="EMBL" id="JNCF01000012">
    <property type="protein sequence ID" value="KGP63668.1"/>
    <property type="molecule type" value="Genomic_DNA"/>
</dbReference>
<evidence type="ECO:0000256" key="1">
    <source>
        <dbReference type="SAM" id="Phobius"/>
    </source>
</evidence>